<protein>
    <submittedName>
        <fullName evidence="9">Acid protease</fullName>
    </submittedName>
</protein>
<dbReference type="PANTHER" id="PTHR47966:SF6">
    <property type="entry name" value="PEPTIDASE A1 DOMAIN-CONTAINING PROTEIN"/>
    <property type="match status" value="1"/>
</dbReference>
<dbReference type="Gene3D" id="2.40.70.10">
    <property type="entry name" value="Acid Proteases"/>
    <property type="match status" value="2"/>
</dbReference>
<dbReference type="OrthoDB" id="771136at2759"/>
<evidence type="ECO:0000256" key="3">
    <source>
        <dbReference type="ARBA" id="ARBA00022750"/>
    </source>
</evidence>
<dbReference type="InterPro" id="IPR034164">
    <property type="entry name" value="Pepsin-like_dom"/>
</dbReference>
<comment type="similarity">
    <text evidence="1 6">Belongs to the peptidase A1 family.</text>
</comment>
<evidence type="ECO:0000256" key="6">
    <source>
        <dbReference type="RuleBase" id="RU000454"/>
    </source>
</evidence>
<keyword evidence="3 6" id="KW-0064">Aspartyl protease</keyword>
<keyword evidence="2 6" id="KW-0645">Protease</keyword>
<dbReference type="FunFam" id="2.40.70.10:FF:000115">
    <property type="entry name" value="Lysosomal aspartic protease"/>
    <property type="match status" value="1"/>
</dbReference>
<gene>
    <name evidence="9" type="ORF">OBBRIDRAFT_735485</name>
</gene>
<name>A0A8E2AT51_9APHY</name>
<keyword evidence="4 6" id="KW-0378">Hydrolase</keyword>
<organism evidence="9 10">
    <name type="scientific">Obba rivulosa</name>
    <dbReference type="NCBI Taxonomy" id="1052685"/>
    <lineage>
        <taxon>Eukaryota</taxon>
        <taxon>Fungi</taxon>
        <taxon>Dikarya</taxon>
        <taxon>Basidiomycota</taxon>
        <taxon>Agaricomycotina</taxon>
        <taxon>Agaricomycetes</taxon>
        <taxon>Polyporales</taxon>
        <taxon>Gelatoporiaceae</taxon>
        <taxon>Obba</taxon>
    </lineage>
</organism>
<keyword evidence="10" id="KW-1185">Reference proteome</keyword>
<dbReference type="InterPro" id="IPR001969">
    <property type="entry name" value="Aspartic_peptidase_AS"/>
</dbReference>
<dbReference type="InterPro" id="IPR033121">
    <property type="entry name" value="PEPTIDASE_A1"/>
</dbReference>
<evidence type="ECO:0000313" key="10">
    <source>
        <dbReference type="Proteomes" id="UP000250043"/>
    </source>
</evidence>
<proteinExistence type="inferred from homology"/>
<evidence type="ECO:0000256" key="5">
    <source>
        <dbReference type="PIRSR" id="PIRSR601461-1"/>
    </source>
</evidence>
<feature type="active site" evidence="5">
    <location>
        <position position="298"/>
    </location>
</feature>
<evidence type="ECO:0000256" key="4">
    <source>
        <dbReference type="ARBA" id="ARBA00022801"/>
    </source>
</evidence>
<dbReference type="Pfam" id="PF00026">
    <property type="entry name" value="Asp"/>
    <property type="match status" value="1"/>
</dbReference>
<dbReference type="PRINTS" id="PR00792">
    <property type="entry name" value="PEPSIN"/>
</dbReference>
<evidence type="ECO:0000256" key="7">
    <source>
        <dbReference type="SAM" id="SignalP"/>
    </source>
</evidence>
<dbReference type="SUPFAM" id="SSF50630">
    <property type="entry name" value="Acid proteases"/>
    <property type="match status" value="1"/>
</dbReference>
<dbReference type="Proteomes" id="UP000250043">
    <property type="component" value="Unassembled WGS sequence"/>
</dbReference>
<dbReference type="GO" id="GO:0006508">
    <property type="term" value="P:proteolysis"/>
    <property type="evidence" value="ECO:0007669"/>
    <property type="project" value="UniProtKB-KW"/>
</dbReference>
<accession>A0A8E2AT51</accession>
<feature type="signal peptide" evidence="7">
    <location>
        <begin position="1"/>
        <end position="18"/>
    </location>
</feature>
<keyword evidence="7" id="KW-0732">Signal</keyword>
<dbReference type="InterPro" id="IPR001461">
    <property type="entry name" value="Aspartic_peptidase_A1"/>
</dbReference>
<evidence type="ECO:0000256" key="2">
    <source>
        <dbReference type="ARBA" id="ARBA00022670"/>
    </source>
</evidence>
<dbReference type="AlphaFoldDB" id="A0A8E2AT51"/>
<reference evidence="9 10" key="1">
    <citation type="submission" date="2016-07" db="EMBL/GenBank/DDBJ databases">
        <title>Draft genome of the white-rot fungus Obba rivulosa 3A-2.</title>
        <authorList>
            <consortium name="DOE Joint Genome Institute"/>
            <person name="Miettinen O."/>
            <person name="Riley R."/>
            <person name="Acob R."/>
            <person name="Barry K."/>
            <person name="Cullen D."/>
            <person name="De Vries R."/>
            <person name="Hainaut M."/>
            <person name="Hatakka A."/>
            <person name="Henrissat B."/>
            <person name="Hilden K."/>
            <person name="Kuo R."/>
            <person name="Labutti K."/>
            <person name="Lipzen A."/>
            <person name="Makela M.R."/>
            <person name="Sandor L."/>
            <person name="Spatafora J.W."/>
            <person name="Grigoriev I.V."/>
            <person name="Hibbett D.S."/>
        </authorList>
    </citation>
    <scope>NUCLEOTIDE SEQUENCE [LARGE SCALE GENOMIC DNA]</scope>
    <source>
        <strain evidence="9 10">3A-2</strain>
    </source>
</reference>
<feature type="active site" evidence="5">
    <location>
        <position position="97"/>
    </location>
</feature>
<dbReference type="EMBL" id="KV722470">
    <property type="protein sequence ID" value="OCH87875.1"/>
    <property type="molecule type" value="Genomic_DNA"/>
</dbReference>
<dbReference type="CDD" id="cd05471">
    <property type="entry name" value="pepsin_like"/>
    <property type="match status" value="1"/>
</dbReference>
<evidence type="ECO:0000259" key="8">
    <source>
        <dbReference type="PROSITE" id="PS51767"/>
    </source>
</evidence>
<dbReference type="GO" id="GO:0004190">
    <property type="term" value="F:aspartic-type endopeptidase activity"/>
    <property type="evidence" value="ECO:0007669"/>
    <property type="project" value="UniProtKB-KW"/>
</dbReference>
<feature type="chain" id="PRO_5034314860" evidence="7">
    <location>
        <begin position="19"/>
        <end position="434"/>
    </location>
</feature>
<dbReference type="InterPro" id="IPR021109">
    <property type="entry name" value="Peptidase_aspartic_dom_sf"/>
</dbReference>
<feature type="domain" description="Peptidase A1" evidence="8">
    <location>
        <begin position="79"/>
        <end position="414"/>
    </location>
</feature>
<sequence>MGHPLLISLLALVTLALADPLRVPLVRRAPRNTSIERFADAADFTRLKYGLDPVQPQLRRRAGQTVGISIINQDQDSSYIGTISVGTPSQQFNVVLDTGSSDLWLASSQCLACPRGTPEFNPSSSSSLQEVTGSSGQPQQLTIQYGSGSVAGLLAQDTVGMGGFTVNPQKFLLVEQMTSGLLDGDVSGIMGLAFQALATTQATPFWEALVNNNQFASPEMSFWLTRFIDDQNTQQNEPGGELTLGGTNSTLFEGNIDFQNLANVPNGPTFWMLEVSGVTVQGQSVQIPTGSSALAAIDTGTTLIGGPTDAVAAIYAAIPGSSQLSGQMAGFYSFPCSTTLSVSMAFGGQSWPVSDADLNVGTVSSGQCLGGIFDLNAGSNVGSGNGNPQWVVGDTFLKNVYSVFRANPPAVGFAQLSDAAGGSSGASSFPLLYK</sequence>
<evidence type="ECO:0000313" key="9">
    <source>
        <dbReference type="EMBL" id="OCH87875.1"/>
    </source>
</evidence>
<dbReference type="PROSITE" id="PS00141">
    <property type="entry name" value="ASP_PROTEASE"/>
    <property type="match status" value="1"/>
</dbReference>
<evidence type="ECO:0000256" key="1">
    <source>
        <dbReference type="ARBA" id="ARBA00007447"/>
    </source>
</evidence>
<dbReference type="PANTHER" id="PTHR47966">
    <property type="entry name" value="BETA-SITE APP-CLEAVING ENZYME, ISOFORM A-RELATED"/>
    <property type="match status" value="1"/>
</dbReference>
<dbReference type="PROSITE" id="PS51767">
    <property type="entry name" value="PEPTIDASE_A1"/>
    <property type="match status" value="1"/>
</dbReference>